<organism evidence="6 7">
    <name type="scientific">Psilocybe cf. subviscida</name>
    <dbReference type="NCBI Taxonomy" id="2480587"/>
    <lineage>
        <taxon>Eukaryota</taxon>
        <taxon>Fungi</taxon>
        <taxon>Dikarya</taxon>
        <taxon>Basidiomycota</taxon>
        <taxon>Agaricomycotina</taxon>
        <taxon>Agaricomycetes</taxon>
        <taxon>Agaricomycetidae</taxon>
        <taxon>Agaricales</taxon>
        <taxon>Agaricineae</taxon>
        <taxon>Strophariaceae</taxon>
        <taxon>Psilocybe</taxon>
    </lineage>
</organism>
<name>A0A8H5AX20_9AGAR</name>
<dbReference type="OrthoDB" id="185373at2759"/>
<comment type="function">
    <text evidence="3">Regulates mitochondrial small subunit maturation by controlling 15S rRNA 5'-end processing. Localizes to the 5' precursor of the 15S rRNA in a position that is subsequently occupied by mS47 in the mature yeast mtSSU. Uses structure and sequence-specific RNA recognition, binding to a single-stranded region of the precursor and specifically recognizing bases -6 to -1. The exchange of Ccm1 for mS47 is coupled to the irreversible removal of precursor rRNA that is accompanied by conformational changes of the mitoribosomal proteins uS5m and mS26. These conformational changes signal completion of 5'-end rRNA processing through protection of the mature 5'-end of the 15S rRNA and stabilization of mS47. The removal of the 5' precursor together with the dissociation of Ccm1 may be catalyzed by the 5'-3' exoribonuclease Pet127. Involved in the specific removal of group I introns in mitochondrial encoded transcripts.</text>
</comment>
<evidence type="ECO:0000313" key="6">
    <source>
        <dbReference type="EMBL" id="KAF5312504.1"/>
    </source>
</evidence>
<evidence type="ECO:0000256" key="4">
    <source>
        <dbReference type="ARBA" id="ARBA00044511"/>
    </source>
</evidence>
<dbReference type="PANTHER" id="PTHR47447">
    <property type="entry name" value="OS03G0856100 PROTEIN"/>
    <property type="match status" value="1"/>
</dbReference>
<dbReference type="Proteomes" id="UP000567179">
    <property type="component" value="Unassembled WGS sequence"/>
</dbReference>
<protein>
    <recommendedName>
        <fullName evidence="8">Pentacotripeptide-repeat region of PRORP domain-containing protein</fullName>
    </recommendedName>
</protein>
<dbReference type="PANTHER" id="PTHR47447:SF17">
    <property type="entry name" value="OS12G0638900 PROTEIN"/>
    <property type="match status" value="1"/>
</dbReference>
<feature type="repeat" description="PPR" evidence="5">
    <location>
        <begin position="662"/>
        <end position="696"/>
    </location>
</feature>
<keyword evidence="2" id="KW-0677">Repeat</keyword>
<comment type="caution">
    <text evidence="6">The sequence shown here is derived from an EMBL/GenBank/DDBJ whole genome shotgun (WGS) entry which is preliminary data.</text>
</comment>
<dbReference type="Gene3D" id="1.25.40.10">
    <property type="entry name" value="Tetratricopeptide repeat domain"/>
    <property type="match status" value="2"/>
</dbReference>
<accession>A0A8H5AX20</accession>
<dbReference type="Pfam" id="PF13041">
    <property type="entry name" value="PPR_2"/>
    <property type="match status" value="1"/>
</dbReference>
<dbReference type="PROSITE" id="PS51375">
    <property type="entry name" value="PPR"/>
    <property type="match status" value="1"/>
</dbReference>
<dbReference type="InterPro" id="IPR002885">
    <property type="entry name" value="PPR_rpt"/>
</dbReference>
<comment type="subunit">
    <text evidence="4">Binds to mitochondrial small subunit 15S rRNA.</text>
</comment>
<reference evidence="6 7" key="1">
    <citation type="journal article" date="2020" name="ISME J.">
        <title>Uncovering the hidden diversity of litter-decomposition mechanisms in mushroom-forming fungi.</title>
        <authorList>
            <person name="Floudas D."/>
            <person name="Bentzer J."/>
            <person name="Ahren D."/>
            <person name="Johansson T."/>
            <person name="Persson P."/>
            <person name="Tunlid A."/>
        </authorList>
    </citation>
    <scope>NUCLEOTIDE SEQUENCE [LARGE SCALE GENOMIC DNA]</scope>
    <source>
        <strain evidence="6 7">CBS 101986</strain>
    </source>
</reference>
<evidence type="ECO:0000313" key="7">
    <source>
        <dbReference type="Proteomes" id="UP000567179"/>
    </source>
</evidence>
<sequence>MLQRSCFAQKRHLERTSSICKSFAYRLALHSGSRLYATRPLPNTLSPTVQAFRLALSPAPPTNNATDDALSSVPPKLSGVLRAMAAGKPRNEILQSIEQSLDVLSLFKAHDQMGAIVLSLSKSPTPALALEMLRLASSLGLGLPSSVYEAVCPHLEATKQWNVLLDLIKTYEDHHKDTSVSFLNWRAKALLETRQYSRLKKILKHFEARHLLPTQKTFHFMLEGFLRNNDSEGAQQCINDIQKAGFPSTTTHALVARYHRQFNSNSDSRHNALKVFDRLGSHDRLSLANDLIQAALEARDLAGARALLFLFDSSSVADLASLISSQVNTEIPSSTTLLPKSLPLRQLIPDGHTFVKFMNHQIRNSDSPSALRLWKKASSNGIQPTEGVIVSLIHALFLTGRGDDAVKMISSRMDVIQSHKLAEFMDSHDDGPQSQLPSTTLTVRISNALLRGLLRRHGLACVPTLFKVMRANRIRPNEQTLGCILRHLKDTQATTPENLLQLLDDVSSSINPSQAYLHYLFSFVLRSHRRRPYSSAWSKARVPSDPRADCPVRIVDNFDPTAGLALKDTVPSRDGIQDVIQKLVDDGVKCDSPMMALRLLHDAVLCQDDQSAFSSFKVLLDRGLRISERHFGALVEGYASTGDFELASQAITTAEQFGITPNVFMYTSIISAYAKHREPASALQTFKTMIKSGIRPDVPAIDALVSAYFASGEPSTARLMLISLWPLIQPFPDVLKRASLSQLLTRFRGLNKSRR</sequence>
<dbReference type="NCBIfam" id="TIGR00756">
    <property type="entry name" value="PPR"/>
    <property type="match status" value="1"/>
</dbReference>
<evidence type="ECO:0000256" key="5">
    <source>
        <dbReference type="PROSITE-ProRule" id="PRU00708"/>
    </source>
</evidence>
<keyword evidence="7" id="KW-1185">Reference proteome</keyword>
<dbReference type="EMBL" id="JAACJJ010000056">
    <property type="protein sequence ID" value="KAF5312504.1"/>
    <property type="molecule type" value="Genomic_DNA"/>
</dbReference>
<proteinExistence type="inferred from homology"/>
<evidence type="ECO:0008006" key="8">
    <source>
        <dbReference type="Google" id="ProtNLM"/>
    </source>
</evidence>
<evidence type="ECO:0000256" key="1">
    <source>
        <dbReference type="ARBA" id="ARBA00006192"/>
    </source>
</evidence>
<gene>
    <name evidence="6" type="ORF">D9619_003258</name>
</gene>
<comment type="similarity">
    <text evidence="1">Belongs to the CCM1 family.</text>
</comment>
<evidence type="ECO:0000256" key="3">
    <source>
        <dbReference type="ARBA" id="ARBA00044493"/>
    </source>
</evidence>
<evidence type="ECO:0000256" key="2">
    <source>
        <dbReference type="ARBA" id="ARBA00022737"/>
    </source>
</evidence>
<dbReference type="InterPro" id="IPR011990">
    <property type="entry name" value="TPR-like_helical_dom_sf"/>
</dbReference>
<dbReference type="AlphaFoldDB" id="A0A8H5AX20"/>